<sequence length="17" mass="1835">MIDEVSDVGMDLNGIKV</sequence>
<comment type="caution">
    <text evidence="1">The sequence shown here is derived from an EMBL/GenBank/DDBJ whole genome shotgun (WGS) entry which is preliminary data.</text>
</comment>
<dbReference type="InParanoid" id="Q7RJ47"/>
<evidence type="ECO:0000313" key="2">
    <source>
        <dbReference type="Proteomes" id="UP000008553"/>
    </source>
</evidence>
<proteinExistence type="predicted"/>
<dbReference type="AlphaFoldDB" id="Q7RJ47"/>
<reference evidence="1 2" key="1">
    <citation type="journal article" date="2002" name="Nature">
        <title>Genome sequence and comparative analysis of the model rodent malaria parasite Plasmodium yoelii yoelii.</title>
        <authorList>
            <person name="Carlton J.M."/>
            <person name="Angiuoli S.V."/>
            <person name="Suh B.B."/>
            <person name="Kooij T.W."/>
            <person name="Pertea M."/>
            <person name="Silva J.C."/>
            <person name="Ermolaeva M.D."/>
            <person name="Allen J.E."/>
            <person name="Selengut J.D."/>
            <person name="Koo H.L."/>
            <person name="Peterson J.D."/>
            <person name="Pop M."/>
            <person name="Kosack D.S."/>
            <person name="Shumway M.F."/>
            <person name="Bidwell S.L."/>
            <person name="Shallom S.J."/>
            <person name="van Aken S.E."/>
            <person name="Riedmuller S.B."/>
            <person name="Feldblyum T.V."/>
            <person name="Cho J.K."/>
            <person name="Quackenbush J."/>
            <person name="Sedegah M."/>
            <person name="Shoaibi A."/>
            <person name="Cummings L.M."/>
            <person name="Florens L."/>
            <person name="Yates J.R."/>
            <person name="Raine J.D."/>
            <person name="Sinden R.E."/>
            <person name="Harris M.A."/>
            <person name="Cunningham D.A."/>
            <person name="Preiser P.R."/>
            <person name="Bergman L.W."/>
            <person name="Vaidya A.B."/>
            <person name="van Lin L.H."/>
            <person name="Janse C.J."/>
            <person name="Waters A.P."/>
            <person name="Smith H.O."/>
            <person name="White O.R."/>
            <person name="Salzberg S.L."/>
            <person name="Venter J.C."/>
            <person name="Fraser C.M."/>
            <person name="Hoffman S.L."/>
            <person name="Gardner M.J."/>
            <person name="Carucci D.J."/>
        </authorList>
    </citation>
    <scope>NUCLEOTIDE SEQUENCE [LARGE SCALE GENOMIC DNA]</scope>
    <source>
        <strain evidence="1 2">17XNL</strain>
    </source>
</reference>
<dbReference type="PaxDb" id="73239-Q7RJ47"/>
<gene>
    <name evidence="1" type="ORF">PY03417</name>
</gene>
<keyword evidence="2" id="KW-1185">Reference proteome</keyword>
<organism evidence="1 2">
    <name type="scientific">Plasmodium yoelii yoelii</name>
    <dbReference type="NCBI Taxonomy" id="73239"/>
    <lineage>
        <taxon>Eukaryota</taxon>
        <taxon>Sar</taxon>
        <taxon>Alveolata</taxon>
        <taxon>Apicomplexa</taxon>
        <taxon>Aconoidasida</taxon>
        <taxon>Haemosporida</taxon>
        <taxon>Plasmodiidae</taxon>
        <taxon>Plasmodium</taxon>
        <taxon>Plasmodium (Vinckeia)</taxon>
    </lineage>
</organism>
<protein>
    <submittedName>
        <fullName evidence="1">Uncharacterized protein</fullName>
    </submittedName>
</protein>
<dbReference type="Proteomes" id="UP000008553">
    <property type="component" value="Unassembled WGS sequence"/>
</dbReference>
<evidence type="ECO:0000313" key="1">
    <source>
        <dbReference type="EMBL" id="EAA22986.1"/>
    </source>
</evidence>
<dbReference type="EMBL" id="AABL01000980">
    <property type="protein sequence ID" value="EAA22986.1"/>
    <property type="molecule type" value="Genomic_DNA"/>
</dbReference>
<accession>Q7RJ47</accession>
<name>Q7RJ47_PLAYO</name>